<reference evidence="6" key="1">
    <citation type="submission" date="2023-07" db="EMBL/GenBank/DDBJ databases">
        <title>Defluviimonas sediminis sp. nov., isolated from mangrove sediment.</title>
        <authorList>
            <person name="Liu L."/>
            <person name="Li J."/>
            <person name="Huang Y."/>
            <person name="Pan J."/>
            <person name="Li M."/>
        </authorList>
    </citation>
    <scope>NUCLEOTIDE SEQUENCE [LARGE SCALE GENOMIC DNA]</scope>
    <source>
        <strain evidence="6">FT324</strain>
    </source>
</reference>
<comment type="caution">
    <text evidence="5">The sequence shown here is derived from an EMBL/GenBank/DDBJ whole genome shotgun (WGS) entry which is preliminary data.</text>
</comment>
<dbReference type="SUPFAM" id="SSF46785">
    <property type="entry name" value="Winged helix' DNA-binding domain"/>
    <property type="match status" value="1"/>
</dbReference>
<dbReference type="PANTHER" id="PTHR44846:SF1">
    <property type="entry name" value="MANNOSYL-D-GLYCERATE TRANSPORT_METABOLISM SYSTEM REPRESSOR MNGR-RELATED"/>
    <property type="match status" value="1"/>
</dbReference>
<dbReference type="Proteomes" id="UP001205601">
    <property type="component" value="Unassembled WGS sequence"/>
</dbReference>
<dbReference type="Pfam" id="PF00392">
    <property type="entry name" value="GntR"/>
    <property type="match status" value="1"/>
</dbReference>
<dbReference type="InterPro" id="IPR000524">
    <property type="entry name" value="Tscrpt_reg_HTH_GntR"/>
</dbReference>
<dbReference type="Pfam" id="PF07702">
    <property type="entry name" value="UTRA"/>
    <property type="match status" value="1"/>
</dbReference>
<name>A0ABT2NIU2_9RHOB</name>
<evidence type="ECO:0000256" key="1">
    <source>
        <dbReference type="ARBA" id="ARBA00023015"/>
    </source>
</evidence>
<dbReference type="EMBL" id="JAOCQF010000001">
    <property type="protein sequence ID" value="MCT8328827.1"/>
    <property type="molecule type" value="Genomic_DNA"/>
</dbReference>
<dbReference type="InterPro" id="IPR028978">
    <property type="entry name" value="Chorismate_lyase_/UTRA_dom_sf"/>
</dbReference>
<dbReference type="PANTHER" id="PTHR44846">
    <property type="entry name" value="MANNOSYL-D-GLYCERATE TRANSPORT/METABOLISM SYSTEM REPRESSOR MNGR-RELATED"/>
    <property type="match status" value="1"/>
</dbReference>
<gene>
    <name evidence="5" type="ORF">N5I32_04775</name>
</gene>
<keyword evidence="3" id="KW-0804">Transcription</keyword>
<evidence type="ECO:0000256" key="3">
    <source>
        <dbReference type="ARBA" id="ARBA00023163"/>
    </source>
</evidence>
<dbReference type="InterPro" id="IPR011663">
    <property type="entry name" value="UTRA"/>
</dbReference>
<sequence>MTITEFLDPERWLSPTGGPLYVQLRKRIEAGVADGILPPDTPLPPERDIAALTELSRVTVRKAIAELADKGMVVQRQGSGSYIAPGRPRVEQSLSRLTSFSEDMARRGLSSVSQWLERGMFMPSPDEVVALGLGADDQVARLARLRLADGRPMAVERASLPPDILPNPLAVTQSLYEVLGQAGLRPVRAIQKISAVNLAEADAALLGLPAGAAGLKIERISYLPEGRVAEFTRSLYRGDAYDFVAELRIPEQPT</sequence>
<dbReference type="PROSITE" id="PS50949">
    <property type="entry name" value="HTH_GNTR"/>
    <property type="match status" value="1"/>
</dbReference>
<evidence type="ECO:0000259" key="4">
    <source>
        <dbReference type="PROSITE" id="PS50949"/>
    </source>
</evidence>
<dbReference type="SUPFAM" id="SSF64288">
    <property type="entry name" value="Chorismate lyase-like"/>
    <property type="match status" value="1"/>
</dbReference>
<evidence type="ECO:0000313" key="6">
    <source>
        <dbReference type="Proteomes" id="UP001205601"/>
    </source>
</evidence>
<accession>A0ABT2NIU2</accession>
<dbReference type="InterPro" id="IPR036390">
    <property type="entry name" value="WH_DNA-bd_sf"/>
</dbReference>
<keyword evidence="1" id="KW-0805">Transcription regulation</keyword>
<dbReference type="Gene3D" id="1.10.10.10">
    <property type="entry name" value="Winged helix-like DNA-binding domain superfamily/Winged helix DNA-binding domain"/>
    <property type="match status" value="1"/>
</dbReference>
<feature type="domain" description="HTH gntR-type" evidence="4">
    <location>
        <begin position="18"/>
        <end position="86"/>
    </location>
</feature>
<dbReference type="CDD" id="cd07377">
    <property type="entry name" value="WHTH_GntR"/>
    <property type="match status" value="1"/>
</dbReference>
<organism evidence="5 6">
    <name type="scientific">Albidovulum sediminis</name>
    <dbReference type="NCBI Taxonomy" id="3066345"/>
    <lineage>
        <taxon>Bacteria</taxon>
        <taxon>Pseudomonadati</taxon>
        <taxon>Pseudomonadota</taxon>
        <taxon>Alphaproteobacteria</taxon>
        <taxon>Rhodobacterales</taxon>
        <taxon>Paracoccaceae</taxon>
        <taxon>Albidovulum</taxon>
    </lineage>
</organism>
<keyword evidence="2" id="KW-0238">DNA-binding</keyword>
<dbReference type="RefSeq" id="WP_261494246.1">
    <property type="nucleotide sequence ID" value="NZ_JAOCQF010000001.1"/>
</dbReference>
<keyword evidence="6" id="KW-1185">Reference proteome</keyword>
<proteinExistence type="predicted"/>
<dbReference type="SMART" id="SM00345">
    <property type="entry name" value="HTH_GNTR"/>
    <property type="match status" value="1"/>
</dbReference>
<protein>
    <submittedName>
        <fullName evidence="5">GntR family transcriptional regulator</fullName>
    </submittedName>
</protein>
<evidence type="ECO:0000256" key="2">
    <source>
        <dbReference type="ARBA" id="ARBA00023125"/>
    </source>
</evidence>
<dbReference type="SMART" id="SM00866">
    <property type="entry name" value="UTRA"/>
    <property type="match status" value="1"/>
</dbReference>
<dbReference type="PRINTS" id="PR00035">
    <property type="entry name" value="HTHGNTR"/>
</dbReference>
<evidence type="ECO:0000313" key="5">
    <source>
        <dbReference type="EMBL" id="MCT8328827.1"/>
    </source>
</evidence>
<dbReference type="InterPro" id="IPR050679">
    <property type="entry name" value="Bact_HTH_transcr_reg"/>
</dbReference>
<dbReference type="Gene3D" id="3.40.1410.10">
    <property type="entry name" value="Chorismate lyase-like"/>
    <property type="match status" value="1"/>
</dbReference>
<dbReference type="InterPro" id="IPR036388">
    <property type="entry name" value="WH-like_DNA-bd_sf"/>
</dbReference>